<comment type="subcellular location">
    <subcellularLocation>
        <location evidence="1">Nucleus</location>
    </subcellularLocation>
</comment>
<dbReference type="PRINTS" id="PR02105">
    <property type="entry name" value="INTSUBUNIT2"/>
</dbReference>
<proteinExistence type="inferred from homology"/>
<dbReference type="AlphaFoldDB" id="A0A8I6SET4"/>
<dbReference type="GO" id="GO:0034472">
    <property type="term" value="P:snRNA 3'-end processing"/>
    <property type="evidence" value="ECO:0007669"/>
    <property type="project" value="TreeGrafter"/>
</dbReference>
<protein>
    <recommendedName>
        <fullName evidence="6">Integrator complex subunit 2</fullName>
    </recommendedName>
</protein>
<dbReference type="Proteomes" id="UP000494040">
    <property type="component" value="Unassembled WGS sequence"/>
</dbReference>
<evidence type="ECO:0000313" key="5">
    <source>
        <dbReference type="Proteomes" id="UP000494040"/>
    </source>
</evidence>
<dbReference type="OrthoDB" id="70899at2759"/>
<accession>A0A8I6SET4</accession>
<dbReference type="KEGG" id="clec:106674235"/>
<keyword evidence="5" id="KW-1185">Reference proteome</keyword>
<dbReference type="InterPro" id="IPR026236">
    <property type="entry name" value="Int2_metazoa"/>
</dbReference>
<evidence type="ECO:0008006" key="6">
    <source>
        <dbReference type="Google" id="ProtNLM"/>
    </source>
</evidence>
<dbReference type="EnsemblMetazoa" id="XM_014406851.2">
    <property type="protein sequence ID" value="XP_014262337.1"/>
    <property type="gene ID" value="LOC106674235"/>
</dbReference>
<evidence type="ECO:0000256" key="1">
    <source>
        <dbReference type="ARBA" id="ARBA00004123"/>
    </source>
</evidence>
<dbReference type="PANTHER" id="PTHR28608">
    <property type="entry name" value="INTEGRATOR COMPLEX SUBUNIT 2"/>
    <property type="match status" value="1"/>
</dbReference>
<dbReference type="Pfam" id="PF14750">
    <property type="entry name" value="INTS2"/>
    <property type="match status" value="1"/>
</dbReference>
<comment type="similarity">
    <text evidence="2">Belongs to the Integrator subunit 2 family.</text>
</comment>
<dbReference type="PANTHER" id="PTHR28608:SF1">
    <property type="entry name" value="INTEGRATOR COMPLEX SUBUNIT 2"/>
    <property type="match status" value="1"/>
</dbReference>
<keyword evidence="3" id="KW-0539">Nucleus</keyword>
<dbReference type="GeneID" id="106674235"/>
<dbReference type="InterPro" id="IPR029321">
    <property type="entry name" value="INTS2"/>
</dbReference>
<dbReference type="GO" id="GO:0032039">
    <property type="term" value="C:integrator complex"/>
    <property type="evidence" value="ECO:0007669"/>
    <property type="project" value="InterPro"/>
</dbReference>
<evidence type="ECO:0000256" key="2">
    <source>
        <dbReference type="ARBA" id="ARBA00006705"/>
    </source>
</evidence>
<evidence type="ECO:0000256" key="3">
    <source>
        <dbReference type="ARBA" id="ARBA00023242"/>
    </source>
</evidence>
<organism evidence="4 5">
    <name type="scientific">Cimex lectularius</name>
    <name type="common">Bed bug</name>
    <name type="synonym">Acanthia lectularia</name>
    <dbReference type="NCBI Taxonomy" id="79782"/>
    <lineage>
        <taxon>Eukaryota</taxon>
        <taxon>Metazoa</taxon>
        <taxon>Ecdysozoa</taxon>
        <taxon>Arthropoda</taxon>
        <taxon>Hexapoda</taxon>
        <taxon>Insecta</taxon>
        <taxon>Pterygota</taxon>
        <taxon>Neoptera</taxon>
        <taxon>Paraneoptera</taxon>
        <taxon>Hemiptera</taxon>
        <taxon>Heteroptera</taxon>
        <taxon>Panheteroptera</taxon>
        <taxon>Cimicomorpha</taxon>
        <taxon>Cimicidae</taxon>
        <taxon>Cimex</taxon>
    </lineage>
</organism>
<dbReference type="CTD" id="57508"/>
<dbReference type="RefSeq" id="XP_014262337.1">
    <property type="nucleotide sequence ID" value="XM_014406851.2"/>
</dbReference>
<reference evidence="4" key="1">
    <citation type="submission" date="2022-01" db="UniProtKB">
        <authorList>
            <consortium name="EnsemblMetazoa"/>
        </authorList>
    </citation>
    <scope>IDENTIFICATION</scope>
</reference>
<name>A0A8I6SET4_CIMLE</name>
<dbReference type="OMA" id="IISNYPH"/>
<sequence>MDLSVSPDVFKYLQSLDVKSLSKCEPKRIRPVLPCLVRMSLISPLDSTRSCSENRKEILTILSGIEMVNSIVALLSIDFHALEVEVRREQQLRQKGGSAHSDGLLVQSIQNGLAMEFERSDPTRRLRLVLSEILYISSLIQEEQQMQRSTIETFVKHSDLFENSVYIPEICDVLNIALSELPALLSITEIAETLLHMKHGPDIICWLVINSPDCFWEVCKALVSNSDKLEDENNGGKIRIHTLVKLCRINPCLAFAVRAKCVELCRMPALTILLSLEHTLKVAKGSMCDIVSFISGLLLGNDQQVRNWFSSFIRGRQKRSKENQSSLQLLRDELLVYLKQIVSISEDNKLPESYVVQASSLMRLYCALRGIAGIKLQEDEISQLVKLITSHPPPSTAGVRFVSLGLSMLIACPSLIGNHEAACIQWVQWLASEEAYLESGSGVTSSFGEMLLLMAIHFHSNQLSAIFDLVCSTLGMKVQIRPNNMTKMKHVFTHDIFTEQVITSHAVKVPVTMNLNGNMQGFLPVHCIHQLLKSRAFTKHKVPIKDWIYRQLCVSVPPLHPLLPALVEVYINSILLPAGRFSLENTNQPISEDEIRVVFTSILTNKKKKVEKPKYSLTSQLLLLYYLLHYEDIRLSLQTTNRNSAKSYSQEFLSELPIKYLLHQAQKDQASYSGLFSSLLRLLVTHFPHLCLVDDWMERQSHSIGTLYSGDRHHKSLVLTQDNIAHGLNEMMTCPSHTGNLLGVMLDAPPTFLWQFAPVIIKHFRQALDPSVPRYVQELYKQVWLRLNSVLPRCLWIMTINALLPDNSMMKWPTLTQKNVVVDPLQVLRCDPRVFRCAPLLSIVLRVLESCLAASQSQLSRHLLDSPVHERRGSSCTDAEREELRSALVSAQESLAVQILLEACLETPQDKEIRGQSWALREVQSVVCSYLHQLFISEPSLAKLVHFQGYIRKHLPVTIAGVPSLHICLDFIPELLSQPVLEKQVFAVDLVSRLALQYSLPKAMSVTRLAINTLSTLLSVLPKQSREELFSDTLDCLVRICEAFPPLIEDVVSLLLQLGRVCRSENSLAGSWAWEENSPQFSLFSSETLSHKINRTFSAISKKPF</sequence>
<evidence type="ECO:0000313" key="4">
    <source>
        <dbReference type="EnsemblMetazoa" id="XP_014262337.1"/>
    </source>
</evidence>